<proteinExistence type="predicted"/>
<dbReference type="AlphaFoldDB" id="E1ZXQ2"/>
<dbReference type="InParanoid" id="E1ZXQ2"/>
<organism evidence="2">
    <name type="scientific">Camponotus floridanus</name>
    <name type="common">Florida carpenter ant</name>
    <dbReference type="NCBI Taxonomy" id="104421"/>
    <lineage>
        <taxon>Eukaryota</taxon>
        <taxon>Metazoa</taxon>
        <taxon>Ecdysozoa</taxon>
        <taxon>Arthropoda</taxon>
        <taxon>Hexapoda</taxon>
        <taxon>Insecta</taxon>
        <taxon>Pterygota</taxon>
        <taxon>Neoptera</taxon>
        <taxon>Endopterygota</taxon>
        <taxon>Hymenoptera</taxon>
        <taxon>Apocrita</taxon>
        <taxon>Aculeata</taxon>
        <taxon>Formicoidea</taxon>
        <taxon>Formicidae</taxon>
        <taxon>Formicinae</taxon>
        <taxon>Camponotus</taxon>
    </lineage>
</organism>
<dbReference type="EMBL" id="GL435087">
    <property type="protein sequence ID" value="EFN74024.1"/>
    <property type="molecule type" value="Genomic_DNA"/>
</dbReference>
<accession>E1ZXQ2</accession>
<dbReference type="OMA" id="SAYPYYN"/>
<dbReference type="Proteomes" id="UP000000311">
    <property type="component" value="Unassembled WGS sequence"/>
</dbReference>
<reference evidence="1 2" key="1">
    <citation type="journal article" date="2010" name="Science">
        <title>Genomic comparison of the ants Camponotus floridanus and Harpegnathos saltator.</title>
        <authorList>
            <person name="Bonasio R."/>
            <person name="Zhang G."/>
            <person name="Ye C."/>
            <person name="Mutti N.S."/>
            <person name="Fang X."/>
            <person name="Qin N."/>
            <person name="Donahue G."/>
            <person name="Yang P."/>
            <person name="Li Q."/>
            <person name="Li C."/>
            <person name="Zhang P."/>
            <person name="Huang Z."/>
            <person name="Berger S.L."/>
            <person name="Reinberg D."/>
            <person name="Wang J."/>
            <person name="Liebig J."/>
        </authorList>
    </citation>
    <scope>NUCLEOTIDE SEQUENCE [LARGE SCALE GENOMIC DNA]</scope>
    <source>
        <strain evidence="2">C129</strain>
    </source>
</reference>
<sequence length="123" mass="14172">MDRRVYKQSAEKQRHHSVTVHQQLISHTIQRNPINYEAVLLLALFAIVMAVEQVPEIKKVASVEKETQVDAARDKRGLVLGAYAPLSYAAPYSYSSYSLPYAYSPYPYSYYSYPYYSSPYYVV</sequence>
<keyword evidence="2" id="KW-1185">Reference proteome</keyword>
<protein>
    <submittedName>
        <fullName evidence="1">Uncharacterized protein</fullName>
    </submittedName>
</protein>
<name>E1ZXQ2_CAMFO</name>
<evidence type="ECO:0000313" key="1">
    <source>
        <dbReference type="EMBL" id="EFN74024.1"/>
    </source>
</evidence>
<evidence type="ECO:0000313" key="2">
    <source>
        <dbReference type="Proteomes" id="UP000000311"/>
    </source>
</evidence>
<gene>
    <name evidence="1" type="ORF">EAG_14608</name>
</gene>